<keyword evidence="7" id="KW-0285">Flavoprotein</keyword>
<comment type="function">
    <text evidence="7">Part of the MsrPQ system that repairs oxidized periplasmic proteins containing methionine sulfoxide residues (Met-O), using respiratory chain electrons. Thus protects these proteins from oxidative-stress damage caused by reactive species of oxygen and chlorine generated by the host defense mechanisms. MsrPQ is essential for the maintenance of envelope integrity under bleach stress, rescuing a wide series of structurally unrelated periplasmic proteins from methionine oxidation. MsrQ provides electrons for reduction to the reductase catalytic subunit MsrP, using the quinone pool of the respiratory chain.</text>
</comment>
<dbReference type="EMBL" id="QGLF01000001">
    <property type="protein sequence ID" value="PWR23646.1"/>
    <property type="molecule type" value="Genomic_DNA"/>
</dbReference>
<comment type="subunit">
    <text evidence="7">Heterodimer of a catalytic subunit (MsrP) and a heme-binding subunit (MsrQ).</text>
</comment>
<keyword evidence="7" id="KW-1003">Cell membrane</keyword>
<comment type="caution">
    <text evidence="10">The sequence shown here is derived from an EMBL/GenBank/DDBJ whole genome shotgun (WGS) entry which is preliminary data.</text>
</comment>
<feature type="compositionally biased region" description="Low complexity" evidence="8">
    <location>
        <begin position="288"/>
        <end position="299"/>
    </location>
</feature>
<dbReference type="InterPro" id="IPR013130">
    <property type="entry name" value="Fe3_Rdtase_TM_dom"/>
</dbReference>
<keyword evidence="2 7" id="KW-0813">Transport</keyword>
<keyword evidence="4 7" id="KW-1133">Transmembrane helix</keyword>
<dbReference type="GO" id="GO:0009055">
    <property type="term" value="F:electron transfer activity"/>
    <property type="evidence" value="ECO:0007669"/>
    <property type="project" value="UniProtKB-UniRule"/>
</dbReference>
<evidence type="ECO:0000259" key="9">
    <source>
        <dbReference type="Pfam" id="PF01794"/>
    </source>
</evidence>
<protein>
    <recommendedName>
        <fullName evidence="7">Protein-methionine-sulfoxide reductase heme-binding subunit MsrQ</fullName>
    </recommendedName>
    <alternativeName>
        <fullName evidence="7">Flavocytochrome MsrQ</fullName>
    </alternativeName>
</protein>
<evidence type="ECO:0000256" key="1">
    <source>
        <dbReference type="ARBA" id="ARBA00004141"/>
    </source>
</evidence>
<dbReference type="Proteomes" id="UP000246077">
    <property type="component" value="Unassembled WGS sequence"/>
</dbReference>
<dbReference type="GO" id="GO:0016679">
    <property type="term" value="F:oxidoreductase activity, acting on diphenols and related substances as donors"/>
    <property type="evidence" value="ECO:0007669"/>
    <property type="project" value="TreeGrafter"/>
</dbReference>
<evidence type="ECO:0000256" key="6">
    <source>
        <dbReference type="ARBA" id="ARBA00023136"/>
    </source>
</evidence>
<dbReference type="InterPro" id="IPR022837">
    <property type="entry name" value="MsrQ-like"/>
</dbReference>
<keyword evidence="6 7" id="KW-0472">Membrane</keyword>
<accession>A0A317EBL8</accession>
<evidence type="ECO:0000256" key="7">
    <source>
        <dbReference type="HAMAP-Rule" id="MF_01207"/>
    </source>
</evidence>
<keyword evidence="7" id="KW-0479">Metal-binding</keyword>
<keyword evidence="5 7" id="KW-0408">Iron</keyword>
<feature type="transmembrane region" description="Helical" evidence="7">
    <location>
        <begin position="187"/>
        <end position="202"/>
    </location>
</feature>
<evidence type="ECO:0000256" key="8">
    <source>
        <dbReference type="SAM" id="MobiDB-lite"/>
    </source>
</evidence>
<evidence type="ECO:0000313" key="10">
    <source>
        <dbReference type="EMBL" id="PWR23646.1"/>
    </source>
</evidence>
<comment type="similarity">
    <text evidence="7">Belongs to the MsrQ family.</text>
</comment>
<feature type="transmembrane region" description="Helical" evidence="7">
    <location>
        <begin position="214"/>
        <end position="237"/>
    </location>
</feature>
<comment type="cofactor">
    <cofactor evidence="7">
        <name>FMN</name>
        <dbReference type="ChEBI" id="CHEBI:58210"/>
    </cofactor>
    <text evidence="7">Binds 1 FMN per subunit.</text>
</comment>
<dbReference type="RefSeq" id="WP_109919678.1">
    <property type="nucleotide sequence ID" value="NZ_QGLF01000001.1"/>
</dbReference>
<keyword evidence="11" id="KW-1185">Reference proteome</keyword>
<organism evidence="10 11">
    <name type="scientific">Zavarzinia compransoris</name>
    <dbReference type="NCBI Taxonomy" id="1264899"/>
    <lineage>
        <taxon>Bacteria</taxon>
        <taxon>Pseudomonadati</taxon>
        <taxon>Pseudomonadota</taxon>
        <taxon>Alphaproteobacteria</taxon>
        <taxon>Rhodospirillales</taxon>
        <taxon>Zavarziniaceae</taxon>
        <taxon>Zavarzinia</taxon>
    </lineage>
</organism>
<keyword evidence="7" id="KW-0288">FMN</keyword>
<feature type="transmembrane region" description="Helical" evidence="7">
    <location>
        <begin position="257"/>
        <end position="274"/>
    </location>
</feature>
<comment type="cofactor">
    <cofactor evidence="7">
        <name>heme b</name>
        <dbReference type="ChEBI" id="CHEBI:60344"/>
    </cofactor>
    <text evidence="7">Binds 1 heme b (iron(II)-protoporphyrin IX) group per subunit.</text>
</comment>
<sequence>MTPVSASPAASLPWPWLDRRGRLSAVKLAMLAGLVAPALVLALRWASGDLMPRPFDTAIHETGLWGMRFLLLSLALTPLRRGGDLAGLVLIRRMVGVGAFCWLALHFFLYVGDQAFDLGLVAAEIVKRFYLMFGFIALFGLCLLAATSTDGMVRRLGARRWRALHRLTYGIGILGAVHFFMQSKADPGEATIAAGLLVWAFARRLWPGRGAWPVLLLPVLAALGAALAEALYFLGIRGIDPTLVLLANLDLAFGPRPALWSGLAVLGVELALLLRRRSGGRQGPGGPRPAARRSGGSAA</sequence>
<evidence type="ECO:0000256" key="3">
    <source>
        <dbReference type="ARBA" id="ARBA00022692"/>
    </source>
</evidence>
<keyword evidence="7" id="KW-0349">Heme</keyword>
<reference evidence="11" key="1">
    <citation type="submission" date="2018-05" db="EMBL/GenBank/DDBJ databases">
        <title>Zavarzinia sp. HR-AS.</title>
        <authorList>
            <person name="Lee Y."/>
            <person name="Jeon C.O."/>
        </authorList>
    </citation>
    <scope>NUCLEOTIDE SEQUENCE [LARGE SCALE GENOMIC DNA]</scope>
    <source>
        <strain evidence="11">DSM 1231</strain>
    </source>
</reference>
<evidence type="ECO:0000313" key="11">
    <source>
        <dbReference type="Proteomes" id="UP000246077"/>
    </source>
</evidence>
<name>A0A317EBL8_9PROT</name>
<dbReference type="GO" id="GO:0020037">
    <property type="term" value="F:heme binding"/>
    <property type="evidence" value="ECO:0007669"/>
    <property type="project" value="UniProtKB-UniRule"/>
</dbReference>
<dbReference type="GO" id="GO:0010181">
    <property type="term" value="F:FMN binding"/>
    <property type="evidence" value="ECO:0007669"/>
    <property type="project" value="UniProtKB-UniRule"/>
</dbReference>
<comment type="caution">
    <text evidence="7">Lacks conserved residue(s) required for the propagation of feature annotation.</text>
</comment>
<keyword evidence="3 7" id="KW-0812">Transmembrane</keyword>
<dbReference type="HAMAP" id="MF_01207">
    <property type="entry name" value="MsrQ"/>
    <property type="match status" value="1"/>
</dbReference>
<comment type="subcellular location">
    <subcellularLocation>
        <location evidence="7">Cell membrane</location>
        <topology evidence="7">Multi-pass membrane protein</topology>
    </subcellularLocation>
    <subcellularLocation>
        <location evidence="1">Membrane</location>
        <topology evidence="1">Multi-pass membrane protein</topology>
    </subcellularLocation>
</comment>
<dbReference type="GO" id="GO:0046872">
    <property type="term" value="F:metal ion binding"/>
    <property type="evidence" value="ECO:0007669"/>
    <property type="project" value="UniProtKB-KW"/>
</dbReference>
<feature type="transmembrane region" description="Helical" evidence="7">
    <location>
        <begin position="163"/>
        <end position="181"/>
    </location>
</feature>
<dbReference type="AlphaFoldDB" id="A0A317EBL8"/>
<feature type="transmembrane region" description="Helical" evidence="7">
    <location>
        <begin position="58"/>
        <end position="77"/>
    </location>
</feature>
<dbReference type="GO" id="GO:0005886">
    <property type="term" value="C:plasma membrane"/>
    <property type="evidence" value="ECO:0007669"/>
    <property type="project" value="UniProtKB-SubCell"/>
</dbReference>
<dbReference type="Pfam" id="PF01794">
    <property type="entry name" value="Ferric_reduct"/>
    <property type="match status" value="1"/>
</dbReference>
<dbReference type="PANTHER" id="PTHR36964">
    <property type="entry name" value="PROTEIN-METHIONINE-SULFOXIDE REDUCTASE HEME-BINDING SUBUNIT MSRQ"/>
    <property type="match status" value="1"/>
</dbReference>
<evidence type="ECO:0000256" key="4">
    <source>
        <dbReference type="ARBA" id="ARBA00022989"/>
    </source>
</evidence>
<evidence type="ECO:0000256" key="2">
    <source>
        <dbReference type="ARBA" id="ARBA00022448"/>
    </source>
</evidence>
<feature type="region of interest" description="Disordered" evidence="8">
    <location>
        <begin position="279"/>
        <end position="299"/>
    </location>
</feature>
<dbReference type="GO" id="GO:0030091">
    <property type="term" value="P:protein repair"/>
    <property type="evidence" value="ECO:0007669"/>
    <property type="project" value="UniProtKB-UniRule"/>
</dbReference>
<feature type="domain" description="Ferric oxidoreductase" evidence="9">
    <location>
        <begin position="62"/>
        <end position="175"/>
    </location>
</feature>
<keyword evidence="7" id="KW-0249">Electron transport</keyword>
<proteinExistence type="inferred from homology"/>
<feature type="transmembrane region" description="Helical" evidence="7">
    <location>
        <begin position="89"/>
        <end position="109"/>
    </location>
</feature>
<feature type="transmembrane region" description="Helical" evidence="7">
    <location>
        <begin position="28"/>
        <end position="46"/>
    </location>
</feature>
<dbReference type="PANTHER" id="PTHR36964:SF1">
    <property type="entry name" value="PROTEIN-METHIONINE-SULFOXIDE REDUCTASE HEME-BINDING SUBUNIT MSRQ"/>
    <property type="match status" value="1"/>
</dbReference>
<feature type="transmembrane region" description="Helical" evidence="7">
    <location>
        <begin position="129"/>
        <end position="151"/>
    </location>
</feature>
<dbReference type="OrthoDB" id="9788328at2"/>
<gene>
    <name evidence="7" type="primary">msrQ</name>
    <name evidence="10" type="ORF">DKG75_03510</name>
</gene>
<evidence type="ECO:0000256" key="5">
    <source>
        <dbReference type="ARBA" id="ARBA00023004"/>
    </source>
</evidence>